<evidence type="ECO:0000313" key="2">
    <source>
        <dbReference type="EMBL" id="KAJ6970139.1"/>
    </source>
</evidence>
<protein>
    <submittedName>
        <fullName evidence="2">Uncharacterized protein</fullName>
    </submittedName>
</protein>
<accession>A0AAD6LPA8</accession>
<sequence length="208" mass="22969">MDHFFIYLIRPLATPPDIWQLDCIELPALYPWLETGEVRHANVPWMIHISGSVSNQNTQQALPLPKKEVIQPHLPVRLPCYDFTPITSPAFSIPPPAVKVTTSGMANSHSVTRGVYKAREQIHHYMADRRLLAIPASSRVSLGHKGHDDLTSSSPSSGLSSADLTQHLTARADNNHAPPVSAFPKAPLFFKRIRGMSSPGKVLRFASN</sequence>
<dbReference type="Proteomes" id="UP001164929">
    <property type="component" value="Chromosome 15"/>
</dbReference>
<evidence type="ECO:0000256" key="1">
    <source>
        <dbReference type="SAM" id="MobiDB-lite"/>
    </source>
</evidence>
<comment type="caution">
    <text evidence="2">The sequence shown here is derived from an EMBL/GenBank/DDBJ whole genome shotgun (WGS) entry which is preliminary data.</text>
</comment>
<feature type="compositionally biased region" description="Low complexity" evidence="1">
    <location>
        <begin position="151"/>
        <end position="161"/>
    </location>
</feature>
<evidence type="ECO:0000313" key="3">
    <source>
        <dbReference type="Proteomes" id="UP001164929"/>
    </source>
</evidence>
<dbReference type="EMBL" id="JAQIZT010000015">
    <property type="protein sequence ID" value="KAJ6970139.1"/>
    <property type="molecule type" value="Genomic_DNA"/>
</dbReference>
<gene>
    <name evidence="2" type="ORF">NC653_034651</name>
</gene>
<proteinExistence type="predicted"/>
<feature type="region of interest" description="Disordered" evidence="1">
    <location>
        <begin position="142"/>
        <end position="161"/>
    </location>
</feature>
<name>A0AAD6LPA8_9ROSI</name>
<dbReference type="AntiFam" id="ANF00029">
    <property type="entry name" value="Antisense to 16S rRNA"/>
</dbReference>
<dbReference type="AlphaFoldDB" id="A0AAD6LPA8"/>
<organism evidence="2 3">
    <name type="scientific">Populus alba x Populus x berolinensis</name>
    <dbReference type="NCBI Taxonomy" id="444605"/>
    <lineage>
        <taxon>Eukaryota</taxon>
        <taxon>Viridiplantae</taxon>
        <taxon>Streptophyta</taxon>
        <taxon>Embryophyta</taxon>
        <taxon>Tracheophyta</taxon>
        <taxon>Spermatophyta</taxon>
        <taxon>Magnoliopsida</taxon>
        <taxon>eudicotyledons</taxon>
        <taxon>Gunneridae</taxon>
        <taxon>Pentapetalae</taxon>
        <taxon>rosids</taxon>
        <taxon>fabids</taxon>
        <taxon>Malpighiales</taxon>
        <taxon>Salicaceae</taxon>
        <taxon>Saliceae</taxon>
        <taxon>Populus</taxon>
    </lineage>
</organism>
<reference evidence="2" key="1">
    <citation type="journal article" date="2023" name="Mol. Ecol. Resour.">
        <title>Chromosome-level genome assembly of a triploid poplar Populus alba 'Berolinensis'.</title>
        <authorList>
            <person name="Chen S."/>
            <person name="Yu Y."/>
            <person name="Wang X."/>
            <person name="Wang S."/>
            <person name="Zhang T."/>
            <person name="Zhou Y."/>
            <person name="He R."/>
            <person name="Meng N."/>
            <person name="Wang Y."/>
            <person name="Liu W."/>
            <person name="Liu Z."/>
            <person name="Liu J."/>
            <person name="Guo Q."/>
            <person name="Huang H."/>
            <person name="Sederoff R.R."/>
            <person name="Wang G."/>
            <person name="Qu G."/>
            <person name="Chen S."/>
        </authorList>
    </citation>
    <scope>NUCLEOTIDE SEQUENCE</scope>
    <source>
        <strain evidence="2">SC-2020</strain>
    </source>
</reference>
<keyword evidence="3" id="KW-1185">Reference proteome</keyword>